<evidence type="ECO:0000259" key="1">
    <source>
        <dbReference type="Pfam" id="PF08268"/>
    </source>
</evidence>
<dbReference type="EMBL" id="CM010716">
    <property type="protein sequence ID" value="RZC49929.1"/>
    <property type="molecule type" value="Genomic_DNA"/>
</dbReference>
<dbReference type="Gramene" id="RZC49929">
    <property type="protein sequence ID" value="RZC49929"/>
    <property type="gene ID" value="C5167_018356"/>
</dbReference>
<organism evidence="2 3">
    <name type="scientific">Papaver somniferum</name>
    <name type="common">Opium poppy</name>
    <dbReference type="NCBI Taxonomy" id="3469"/>
    <lineage>
        <taxon>Eukaryota</taxon>
        <taxon>Viridiplantae</taxon>
        <taxon>Streptophyta</taxon>
        <taxon>Embryophyta</taxon>
        <taxon>Tracheophyta</taxon>
        <taxon>Spermatophyta</taxon>
        <taxon>Magnoliopsida</taxon>
        <taxon>Ranunculales</taxon>
        <taxon>Papaveraceae</taxon>
        <taxon>Papaveroideae</taxon>
        <taxon>Papaver</taxon>
    </lineage>
</organism>
<protein>
    <recommendedName>
        <fullName evidence="1">F-box associated beta-propeller type 3 domain-containing protein</fullName>
    </recommendedName>
</protein>
<dbReference type="PANTHER" id="PTHR31111:SF136">
    <property type="entry name" value="F-BOX ASSOCIATED DOMAIN-CONTAINING PROTEIN"/>
    <property type="match status" value="1"/>
</dbReference>
<dbReference type="InterPro" id="IPR017451">
    <property type="entry name" value="F-box-assoc_interact_dom"/>
</dbReference>
<dbReference type="InterPro" id="IPR013187">
    <property type="entry name" value="F-box-assoc_dom_typ3"/>
</dbReference>
<accession>A0A4Y7IR20</accession>
<dbReference type="NCBIfam" id="TIGR01640">
    <property type="entry name" value="F_box_assoc_1"/>
    <property type="match status" value="1"/>
</dbReference>
<dbReference type="AlphaFoldDB" id="A0A4Y7IR20"/>
<name>A0A4Y7IR20_PAPSO</name>
<feature type="domain" description="F-box associated beta-propeller type 3" evidence="1">
    <location>
        <begin position="138"/>
        <end position="332"/>
    </location>
</feature>
<proteinExistence type="predicted"/>
<reference evidence="2 3" key="1">
    <citation type="journal article" date="2018" name="Science">
        <title>The opium poppy genome and morphinan production.</title>
        <authorList>
            <person name="Guo L."/>
            <person name="Winzer T."/>
            <person name="Yang X."/>
            <person name="Li Y."/>
            <person name="Ning Z."/>
            <person name="He Z."/>
            <person name="Teodor R."/>
            <person name="Lu Y."/>
            <person name="Bowser T.A."/>
            <person name="Graham I.A."/>
            <person name="Ye K."/>
        </authorList>
    </citation>
    <scope>NUCLEOTIDE SEQUENCE [LARGE SCALE GENOMIC DNA]</scope>
    <source>
        <strain evidence="3">cv. HN1</strain>
        <tissue evidence="2">Leaves</tissue>
    </source>
</reference>
<dbReference type="Pfam" id="PF08268">
    <property type="entry name" value="FBA_3"/>
    <property type="match status" value="1"/>
</dbReference>
<sequence>MSFAVESKIGDYDYDTKMIKQQRTEEEEFMQINGGGGGDLQKSKFLCILCSRTMVMIRDLGGDPSEDQKVEPLTKIQCHSCIGPPRVPSFPFAIMCHSYCKLQSRYPEKTLSITSVEEGWSSKDDREQRAELNVSRFLKYTVEAEEFHMLSCKSLICLYSKRFSYICNPASGELKRITLINHQRDGIGFGFDATENQYKLVLLHLTDDLSSCDILTLGTNSRSRAINDDPAVPTYNAKASCPTTIRESIYWITTPIMDVLSFNVESRKFKLIPAAMDPIDSQEIRVQKNIFYSLGEALGDLCMVYHNGIGKRLWVWTLIEDAVRSDEEHQWCWRYNIDLTDLPAHTVPWHRVTLISVRGGRIILWSTFMGLVAYFGEPRLVDRVAKNVVHKVLDYEFEKVLYKALGWWNQAAVYEKSSTPLDDITIEEELAVTSKFRLASFS</sequence>
<evidence type="ECO:0000313" key="3">
    <source>
        <dbReference type="Proteomes" id="UP000316621"/>
    </source>
</evidence>
<keyword evidence="3" id="KW-1185">Reference proteome</keyword>
<dbReference type="PANTHER" id="PTHR31111">
    <property type="entry name" value="BNAA05G37150D PROTEIN-RELATED"/>
    <property type="match status" value="1"/>
</dbReference>
<gene>
    <name evidence="2" type="ORF">C5167_018356</name>
</gene>
<evidence type="ECO:0000313" key="2">
    <source>
        <dbReference type="EMBL" id="RZC49929.1"/>
    </source>
</evidence>
<dbReference type="Proteomes" id="UP000316621">
    <property type="component" value="Chromosome 2"/>
</dbReference>